<keyword evidence="4" id="KW-1185">Reference proteome</keyword>
<name>A0A1A9I2I8_9BACT</name>
<dbReference type="AlphaFoldDB" id="A0A1A9I2I8"/>
<evidence type="ECO:0000313" key="4">
    <source>
        <dbReference type="Proteomes" id="UP000077667"/>
    </source>
</evidence>
<accession>A0A1A9I2I8</accession>
<sequence length="121" mass="13325">MKTIVIAVLFCAFSVAGAAQSDSGAAKSASKALKEQLANRRNNPDNISNKKIIKDSKQQRAAVSKTRCSKKKKNCRQGKKADKRAAKDVLKDRNTRDPRLERPVKPVEKANPSVLKDSLNH</sequence>
<gene>
    <name evidence="3" type="ORF">A8C56_10030</name>
</gene>
<feature type="compositionally biased region" description="Basic and acidic residues" evidence="1">
    <location>
        <begin position="79"/>
        <end position="108"/>
    </location>
</feature>
<keyword evidence="2" id="KW-0732">Signal</keyword>
<proteinExistence type="predicted"/>
<evidence type="ECO:0000256" key="2">
    <source>
        <dbReference type="SAM" id="SignalP"/>
    </source>
</evidence>
<dbReference type="RefSeq" id="WP_067755278.1">
    <property type="nucleotide sequence ID" value="NZ_CP015772.1"/>
</dbReference>
<evidence type="ECO:0000256" key="1">
    <source>
        <dbReference type="SAM" id="MobiDB-lite"/>
    </source>
</evidence>
<feature type="region of interest" description="Disordered" evidence="1">
    <location>
        <begin position="34"/>
        <end position="121"/>
    </location>
</feature>
<feature type="compositionally biased region" description="Basic residues" evidence="1">
    <location>
        <begin position="67"/>
        <end position="78"/>
    </location>
</feature>
<reference evidence="3 4" key="1">
    <citation type="submission" date="2016-05" db="EMBL/GenBank/DDBJ databases">
        <title>Niabella ginsenosidivorans BS26 whole genome sequencing.</title>
        <authorList>
            <person name="Im W.T."/>
            <person name="Siddiqi M.Z."/>
        </authorList>
    </citation>
    <scope>NUCLEOTIDE SEQUENCE [LARGE SCALE GENOMIC DNA]</scope>
    <source>
        <strain evidence="3 4">BS26</strain>
    </source>
</reference>
<evidence type="ECO:0000313" key="3">
    <source>
        <dbReference type="EMBL" id="ANH81279.1"/>
    </source>
</evidence>
<organism evidence="3 4">
    <name type="scientific">Niabella ginsenosidivorans</name>
    <dbReference type="NCBI Taxonomy" id="1176587"/>
    <lineage>
        <taxon>Bacteria</taxon>
        <taxon>Pseudomonadati</taxon>
        <taxon>Bacteroidota</taxon>
        <taxon>Chitinophagia</taxon>
        <taxon>Chitinophagales</taxon>
        <taxon>Chitinophagaceae</taxon>
        <taxon>Niabella</taxon>
    </lineage>
</organism>
<dbReference type="EMBL" id="CP015772">
    <property type="protein sequence ID" value="ANH81279.1"/>
    <property type="molecule type" value="Genomic_DNA"/>
</dbReference>
<protein>
    <submittedName>
        <fullName evidence="3">Uncharacterized protein</fullName>
    </submittedName>
</protein>
<feature type="signal peptide" evidence="2">
    <location>
        <begin position="1"/>
        <end position="18"/>
    </location>
</feature>
<dbReference type="KEGG" id="nia:A8C56_10030"/>
<feature type="chain" id="PRO_5008389753" evidence="2">
    <location>
        <begin position="19"/>
        <end position="121"/>
    </location>
</feature>
<dbReference type="Proteomes" id="UP000077667">
    <property type="component" value="Chromosome"/>
</dbReference>